<dbReference type="PANTHER" id="PTHR34144">
    <property type="entry name" value="CHROMOSOME 8, WHOLE GENOME SHOTGUN SEQUENCE"/>
    <property type="match status" value="1"/>
</dbReference>
<organism evidence="3">
    <name type="scientific">Kwoniella pini CBS 10737</name>
    <dbReference type="NCBI Taxonomy" id="1296096"/>
    <lineage>
        <taxon>Eukaryota</taxon>
        <taxon>Fungi</taxon>
        <taxon>Dikarya</taxon>
        <taxon>Basidiomycota</taxon>
        <taxon>Agaricomycotina</taxon>
        <taxon>Tremellomycetes</taxon>
        <taxon>Tremellales</taxon>
        <taxon>Cryptococcaceae</taxon>
        <taxon>Kwoniella</taxon>
    </lineage>
</organism>
<dbReference type="PANTHER" id="PTHR34144:SF5">
    <property type="entry name" value="ALPHA-1,3-MANNOSYLTRANSFERASE CMT1"/>
    <property type="match status" value="1"/>
</dbReference>
<reference evidence="4" key="2">
    <citation type="submission" date="2013-07" db="EMBL/GenBank/DDBJ databases">
        <authorList>
            <consortium name="The Broad Institute Genome Sequencing Platform"/>
            <person name="Cuomo C."/>
            <person name="Litvintseva A."/>
            <person name="Chen Y."/>
            <person name="Heitman J."/>
            <person name="Sun S."/>
            <person name="Springer D."/>
            <person name="Dromer F."/>
            <person name="Young S.K."/>
            <person name="Zeng Q."/>
            <person name="Gargeya S."/>
            <person name="Fitzgerald M."/>
            <person name="Abouelleil A."/>
            <person name="Alvarado L."/>
            <person name="Berlin A.M."/>
            <person name="Chapman S.B."/>
            <person name="Dewar J."/>
            <person name="Goldberg J."/>
            <person name="Griggs A."/>
            <person name="Gujja S."/>
            <person name="Hansen M."/>
            <person name="Howarth C."/>
            <person name="Imamovic A."/>
            <person name="Larimer J."/>
            <person name="McCowan C."/>
            <person name="Murphy C."/>
            <person name="Pearson M."/>
            <person name="Priest M."/>
            <person name="Roberts A."/>
            <person name="Saif S."/>
            <person name="Shea T."/>
            <person name="Sykes S."/>
            <person name="Wortman J."/>
            <person name="Nusbaum C."/>
            <person name="Birren B."/>
        </authorList>
    </citation>
    <scope>NUCLEOTIDE SEQUENCE</scope>
    <source>
        <strain evidence="4">CBS 10737</strain>
    </source>
</reference>
<evidence type="ECO:0000256" key="1">
    <source>
        <dbReference type="SAM" id="MobiDB-lite"/>
    </source>
</evidence>
<accession>A0A1B9HXU4</accession>
<dbReference type="GeneID" id="30174320"/>
<gene>
    <name evidence="3" type="ORF">I206_05951</name>
    <name evidence="4" type="ORF">I206_107618</name>
</gene>
<feature type="region of interest" description="Disordered" evidence="1">
    <location>
        <begin position="1"/>
        <end position="27"/>
    </location>
</feature>
<reference evidence="3" key="1">
    <citation type="submission" date="2013-07" db="EMBL/GenBank/DDBJ databases">
        <title>The Genome Sequence of Cryptococcus pinus CBS10737.</title>
        <authorList>
            <consortium name="The Broad Institute Genome Sequencing Platform"/>
            <person name="Cuomo C."/>
            <person name="Litvintseva A."/>
            <person name="Chen Y."/>
            <person name="Heitman J."/>
            <person name="Sun S."/>
            <person name="Springer D."/>
            <person name="Dromer F."/>
            <person name="Young S.K."/>
            <person name="Zeng Q."/>
            <person name="Gargeya S."/>
            <person name="Fitzgerald M."/>
            <person name="Abouelleil A."/>
            <person name="Alvarado L."/>
            <person name="Berlin A.M."/>
            <person name="Chapman S.B."/>
            <person name="Dewar J."/>
            <person name="Goldberg J."/>
            <person name="Griggs A."/>
            <person name="Gujja S."/>
            <person name="Hansen M."/>
            <person name="Howarth C."/>
            <person name="Imamovic A."/>
            <person name="Larimer J."/>
            <person name="McCowan C."/>
            <person name="Murphy C."/>
            <person name="Pearson M."/>
            <person name="Priest M."/>
            <person name="Roberts A."/>
            <person name="Saif S."/>
            <person name="Shea T."/>
            <person name="Sykes S."/>
            <person name="Wortman J."/>
            <person name="Nusbaum C."/>
            <person name="Birren B."/>
        </authorList>
    </citation>
    <scope>NUCLEOTIDE SEQUENCE [LARGE SCALE GENOMIC DNA]</scope>
    <source>
        <strain evidence="3">CBS 10737</strain>
    </source>
</reference>
<reference evidence="4" key="4">
    <citation type="submission" date="2024-02" db="EMBL/GenBank/DDBJ databases">
        <title>Comparative genomics of Cryptococcus and Kwoniella reveals pathogenesis evolution and contrasting modes of karyotype evolution via chromosome fusion or intercentromeric recombination.</title>
        <authorList>
            <person name="Coelho M.A."/>
            <person name="David-Palma M."/>
            <person name="Shea T."/>
            <person name="Bowers K."/>
            <person name="McGinley-Smith S."/>
            <person name="Mohammad A.W."/>
            <person name="Gnirke A."/>
            <person name="Yurkov A.M."/>
            <person name="Nowrousian M."/>
            <person name="Sun S."/>
            <person name="Cuomo C.A."/>
            <person name="Heitman J."/>
        </authorList>
    </citation>
    <scope>NUCLEOTIDE SEQUENCE</scope>
    <source>
        <strain evidence="4">CBS 10737</strain>
    </source>
</reference>
<dbReference type="EMBL" id="CP144529">
    <property type="protein sequence ID" value="WWC73646.1"/>
    <property type="molecule type" value="Genomic_DNA"/>
</dbReference>
<dbReference type="EMBL" id="KI894014">
    <property type="protein sequence ID" value="OCF48084.1"/>
    <property type="molecule type" value="Genomic_DNA"/>
</dbReference>
<keyword evidence="2" id="KW-1133">Transmembrane helix</keyword>
<proteinExistence type="predicted"/>
<evidence type="ECO:0000256" key="2">
    <source>
        <dbReference type="SAM" id="Phobius"/>
    </source>
</evidence>
<dbReference type="KEGG" id="kpin:30174320"/>
<dbReference type="Pfam" id="PF11735">
    <property type="entry name" value="CAP59_mtransfer"/>
    <property type="match status" value="1"/>
</dbReference>
<name>A0A1B9HXU4_9TREE</name>
<dbReference type="InterPro" id="IPR021047">
    <property type="entry name" value="Mannosyltransferase_CMT1"/>
</dbReference>
<dbReference type="OrthoDB" id="262547at2759"/>
<evidence type="ECO:0000313" key="5">
    <source>
        <dbReference type="Proteomes" id="UP000094020"/>
    </source>
</evidence>
<keyword evidence="2" id="KW-0472">Membrane</keyword>
<dbReference type="Proteomes" id="UP000094020">
    <property type="component" value="Chromosome 11"/>
</dbReference>
<dbReference type="RefSeq" id="XP_019009303.1">
    <property type="nucleotide sequence ID" value="XM_019157663.1"/>
</dbReference>
<reference evidence="3" key="3">
    <citation type="submission" date="2016-07" db="EMBL/GenBank/DDBJ databases">
        <title>Evolution of pathogenesis and genome organization in the Tremellales.</title>
        <authorList>
            <person name="Cuomo C."/>
            <person name="Litvintseva A."/>
            <person name="Heitman J."/>
            <person name="Chen Y."/>
            <person name="Sun S."/>
            <person name="Springer D."/>
            <person name="Dromer F."/>
            <person name="Young S."/>
            <person name="Zeng Q."/>
            <person name="Chapman S."/>
            <person name="Gujja S."/>
            <person name="Saif S."/>
            <person name="Birren B."/>
        </authorList>
    </citation>
    <scope>NUCLEOTIDE SEQUENCE</scope>
    <source>
        <strain evidence="3">CBS 10737</strain>
    </source>
</reference>
<evidence type="ECO:0000313" key="4">
    <source>
        <dbReference type="EMBL" id="WWC73646.1"/>
    </source>
</evidence>
<sequence>MLRSTSSPKLFRSLRGGRATSPASPIMHSRQSTKSFLLDRRSRLILITMILVGALFLTSLFSQPNASISHKFQIPGIFPSKSPSKSIIVDDPFLQKIMNLTSIEYNNICLNNDPPIHLNPALTSSQQQRYANLRDTEGGYMLVTNTRQIENHLPDLLNTIIVLINFLGPDKLYFSILEGPSNDCTPKILNSILIPLLQSLGIPNNRVKISTDEPKINWSEHNRIEKIAELRNRALEPLWNEWRDDAIESIVFFNDVYLKASDILELLYQHNRNGASITTGMDWWKKKPEYYYDIWVGRTIDKGDLFYPIEWSWWSPSSDLFWNSPSSKKRFERLEPFQVFSSWNALAILSPKPFLPPHNVRFRRGDLMKEECAASECTLIASDFWKVGYGKVMIVPSVQLAYERDVALDILQEMETQKAKLSWKDNVPPDPLDKKVEWTHKPPEKVRCHPWPEVNGLSANVWEKTVWVNPWLD</sequence>
<protein>
    <recommendedName>
        <fullName evidence="6">Alpha-1,3-mannosyltransferase CMT1</fullName>
    </recommendedName>
</protein>
<feature type="transmembrane region" description="Helical" evidence="2">
    <location>
        <begin position="44"/>
        <end position="62"/>
    </location>
</feature>
<keyword evidence="2" id="KW-0812">Transmembrane</keyword>
<dbReference type="AlphaFoldDB" id="A0A1B9HXU4"/>
<evidence type="ECO:0000313" key="3">
    <source>
        <dbReference type="EMBL" id="OCF48084.1"/>
    </source>
</evidence>
<keyword evidence="5" id="KW-1185">Reference proteome</keyword>
<evidence type="ECO:0008006" key="6">
    <source>
        <dbReference type="Google" id="ProtNLM"/>
    </source>
</evidence>